<dbReference type="OrthoDB" id="9823462at2"/>
<dbReference type="RefSeq" id="WP_015691997.1">
    <property type="nucleotide sequence ID" value="NC_016940.1"/>
</dbReference>
<reference evidence="2 3" key="1">
    <citation type="journal article" date="2012" name="Stand. Genomic Sci.">
        <title>Complete genome sequencing and analysis of Saprospira grandis str. Lewin, a predatory marine bacterium.</title>
        <authorList>
            <person name="Saw J.H."/>
            <person name="Yuryev A."/>
            <person name="Kanbe M."/>
            <person name="Hou S."/>
            <person name="Young A.G."/>
            <person name="Aizawa S."/>
            <person name="Alam M."/>
        </authorList>
    </citation>
    <scope>NUCLEOTIDE SEQUENCE [LARGE SCALE GENOMIC DNA]</scope>
    <source>
        <strain evidence="2 3">Lewin</strain>
    </source>
</reference>
<feature type="region of interest" description="Disordered" evidence="1">
    <location>
        <begin position="1"/>
        <end position="106"/>
    </location>
</feature>
<protein>
    <submittedName>
        <fullName evidence="2">Uncharacterized protein</fullName>
    </submittedName>
</protein>
<sequence length="276" mass="32797">MNLTDDKDDFDWKEDDFDEEDDFSWEEDDFEEEDEEFSWEEDDFAQTEEEDFDWSFVEEEEKEGEETAPLAEQDAQGDDLLSSLFGGQKETKEEAEPAQEVGYLPMPQDNKKARLDITKNSKEDHRTPMRFTKKEVEAQLKKDLKYFKDRCKSKLVVKPFFVMEAYPYKKKSSDSDIMDSKNVDEDYILVIGRLPKLRGTEEFKGKAYVKGRLTYLPEGQYDQGYLKRHMGLLIDKKYKRIKKSTIRKLLDPIKNQMRNGWPFEIYKELPQKEELS</sequence>
<evidence type="ECO:0000256" key="1">
    <source>
        <dbReference type="SAM" id="MobiDB-lite"/>
    </source>
</evidence>
<name>H6L9Z9_SAPGL</name>
<dbReference type="KEGG" id="sgn:SGRA_1627"/>
<keyword evidence="3" id="KW-1185">Reference proteome</keyword>
<evidence type="ECO:0000313" key="2">
    <source>
        <dbReference type="EMBL" id="AFC24362.1"/>
    </source>
</evidence>
<dbReference type="AlphaFoldDB" id="H6L9Z9"/>
<proteinExistence type="predicted"/>
<feature type="compositionally biased region" description="Acidic residues" evidence="1">
    <location>
        <begin position="1"/>
        <end position="66"/>
    </location>
</feature>
<organism evidence="2 3">
    <name type="scientific">Saprospira grandis (strain Lewin)</name>
    <dbReference type="NCBI Taxonomy" id="984262"/>
    <lineage>
        <taxon>Bacteria</taxon>
        <taxon>Pseudomonadati</taxon>
        <taxon>Bacteroidota</taxon>
        <taxon>Saprospiria</taxon>
        <taxon>Saprospirales</taxon>
        <taxon>Saprospiraceae</taxon>
        <taxon>Saprospira</taxon>
    </lineage>
</organism>
<gene>
    <name evidence="2" type="ordered locus">SGRA_1627</name>
</gene>
<accession>H6L9Z9</accession>
<dbReference type="EMBL" id="CP002831">
    <property type="protein sequence ID" value="AFC24362.1"/>
    <property type="molecule type" value="Genomic_DNA"/>
</dbReference>
<dbReference type="HOGENOM" id="CLU_1007926_0_0_10"/>
<evidence type="ECO:0000313" key="3">
    <source>
        <dbReference type="Proteomes" id="UP000007519"/>
    </source>
</evidence>
<dbReference type="Proteomes" id="UP000007519">
    <property type="component" value="Chromosome"/>
</dbReference>